<dbReference type="PANTHER" id="PTHR33710">
    <property type="entry name" value="BNAC02G09200D PROTEIN"/>
    <property type="match status" value="1"/>
</dbReference>
<name>A0AAV9D5F3_ACOCL</name>
<dbReference type="PANTHER" id="PTHR33710:SF71">
    <property type="entry name" value="ENDONUCLEASE_EXONUCLEASE_PHOSPHATASE DOMAIN-CONTAINING PROTEIN"/>
    <property type="match status" value="1"/>
</dbReference>
<proteinExistence type="predicted"/>
<keyword evidence="3" id="KW-1185">Reference proteome</keyword>
<dbReference type="Gene3D" id="3.60.10.10">
    <property type="entry name" value="Endonuclease/exonuclease/phosphatase"/>
    <property type="match status" value="1"/>
</dbReference>
<feature type="domain" description="Endonuclease/exonuclease/phosphatase" evidence="1">
    <location>
        <begin position="33"/>
        <end position="148"/>
    </location>
</feature>
<dbReference type="AlphaFoldDB" id="A0AAV9D5F3"/>
<evidence type="ECO:0000259" key="1">
    <source>
        <dbReference type="Pfam" id="PF03372"/>
    </source>
</evidence>
<comment type="caution">
    <text evidence="2">The sequence shown here is derived from an EMBL/GenBank/DDBJ whole genome shotgun (WGS) entry which is preliminary data.</text>
</comment>
<accession>A0AAV9D5F3</accession>
<organism evidence="2 3">
    <name type="scientific">Acorus calamus</name>
    <name type="common">Sweet flag</name>
    <dbReference type="NCBI Taxonomy" id="4465"/>
    <lineage>
        <taxon>Eukaryota</taxon>
        <taxon>Viridiplantae</taxon>
        <taxon>Streptophyta</taxon>
        <taxon>Embryophyta</taxon>
        <taxon>Tracheophyta</taxon>
        <taxon>Spermatophyta</taxon>
        <taxon>Magnoliopsida</taxon>
        <taxon>Liliopsida</taxon>
        <taxon>Acoraceae</taxon>
        <taxon>Acorus</taxon>
    </lineage>
</organism>
<dbReference type="Pfam" id="PF03372">
    <property type="entry name" value="Exo_endo_phos"/>
    <property type="match status" value="1"/>
</dbReference>
<dbReference type="SUPFAM" id="SSF56219">
    <property type="entry name" value="DNase I-like"/>
    <property type="match status" value="1"/>
</dbReference>
<dbReference type="EMBL" id="JAUJYO010000015">
    <property type="protein sequence ID" value="KAK1296072.1"/>
    <property type="molecule type" value="Genomic_DNA"/>
</dbReference>
<dbReference type="GO" id="GO:0003824">
    <property type="term" value="F:catalytic activity"/>
    <property type="evidence" value="ECO:0007669"/>
    <property type="project" value="InterPro"/>
</dbReference>
<dbReference type="Proteomes" id="UP001180020">
    <property type="component" value="Unassembled WGS sequence"/>
</dbReference>
<evidence type="ECO:0000313" key="3">
    <source>
        <dbReference type="Proteomes" id="UP001180020"/>
    </source>
</evidence>
<evidence type="ECO:0000313" key="2">
    <source>
        <dbReference type="EMBL" id="KAK1296072.1"/>
    </source>
</evidence>
<protein>
    <recommendedName>
        <fullName evidence="1">Endonuclease/exonuclease/phosphatase domain-containing protein</fullName>
    </recommendedName>
</protein>
<dbReference type="InterPro" id="IPR036691">
    <property type="entry name" value="Endo/exonu/phosph_ase_sf"/>
</dbReference>
<sequence>MEVTILDISAQVVHCKITLKSSTKSLKFSIIYGSNSENERALLWRNLLASDPGSSMPWLVGGDFNEVRFSDEKLGGRPPNIRRLHKFNSCLEECNLHELHTVGQSFSWSNKQASRIACCLDRIVANSAWFAMFPEAYVQYTPESLSDHAALKLHAVPPLHSCPKPFKFFDTWFEHNSFWVTLEQAWSIEVTGSTMFRLARKLQHLKQVLKSWNPLQFGNAQDRIRDARANLQSHQNALLHDHLNGAQIEADMSTLFALKKR</sequence>
<reference evidence="2" key="1">
    <citation type="journal article" date="2023" name="Nat. Commun.">
        <title>Diploid and tetraploid genomes of Acorus and the evolution of monocots.</title>
        <authorList>
            <person name="Ma L."/>
            <person name="Liu K.W."/>
            <person name="Li Z."/>
            <person name="Hsiao Y.Y."/>
            <person name="Qi Y."/>
            <person name="Fu T."/>
            <person name="Tang G.D."/>
            <person name="Zhang D."/>
            <person name="Sun W.H."/>
            <person name="Liu D.K."/>
            <person name="Li Y."/>
            <person name="Chen G.Z."/>
            <person name="Liu X.D."/>
            <person name="Liao X.Y."/>
            <person name="Jiang Y.T."/>
            <person name="Yu X."/>
            <person name="Hao Y."/>
            <person name="Huang J."/>
            <person name="Zhao X.W."/>
            <person name="Ke S."/>
            <person name="Chen Y.Y."/>
            <person name="Wu W.L."/>
            <person name="Hsu J.L."/>
            <person name="Lin Y.F."/>
            <person name="Huang M.D."/>
            <person name="Li C.Y."/>
            <person name="Huang L."/>
            <person name="Wang Z.W."/>
            <person name="Zhao X."/>
            <person name="Zhong W.Y."/>
            <person name="Peng D.H."/>
            <person name="Ahmad S."/>
            <person name="Lan S."/>
            <person name="Zhang J.S."/>
            <person name="Tsai W.C."/>
            <person name="Van de Peer Y."/>
            <person name="Liu Z.J."/>
        </authorList>
    </citation>
    <scope>NUCLEOTIDE SEQUENCE</scope>
    <source>
        <strain evidence="2">CP</strain>
    </source>
</reference>
<gene>
    <name evidence="2" type="ORF">QJS10_CPB15g01200</name>
</gene>
<reference evidence="2" key="2">
    <citation type="submission" date="2023-06" db="EMBL/GenBank/DDBJ databases">
        <authorList>
            <person name="Ma L."/>
            <person name="Liu K.-W."/>
            <person name="Li Z."/>
            <person name="Hsiao Y.-Y."/>
            <person name="Qi Y."/>
            <person name="Fu T."/>
            <person name="Tang G."/>
            <person name="Zhang D."/>
            <person name="Sun W.-H."/>
            <person name="Liu D.-K."/>
            <person name="Li Y."/>
            <person name="Chen G.-Z."/>
            <person name="Liu X.-D."/>
            <person name="Liao X.-Y."/>
            <person name="Jiang Y.-T."/>
            <person name="Yu X."/>
            <person name="Hao Y."/>
            <person name="Huang J."/>
            <person name="Zhao X.-W."/>
            <person name="Ke S."/>
            <person name="Chen Y.-Y."/>
            <person name="Wu W.-L."/>
            <person name="Hsu J.-L."/>
            <person name="Lin Y.-F."/>
            <person name="Huang M.-D."/>
            <person name="Li C.-Y."/>
            <person name="Huang L."/>
            <person name="Wang Z.-W."/>
            <person name="Zhao X."/>
            <person name="Zhong W.-Y."/>
            <person name="Peng D.-H."/>
            <person name="Ahmad S."/>
            <person name="Lan S."/>
            <person name="Zhang J.-S."/>
            <person name="Tsai W.-C."/>
            <person name="Van De Peer Y."/>
            <person name="Liu Z.-J."/>
        </authorList>
    </citation>
    <scope>NUCLEOTIDE SEQUENCE</scope>
    <source>
        <strain evidence="2">CP</strain>
        <tissue evidence="2">Leaves</tissue>
    </source>
</reference>
<dbReference type="InterPro" id="IPR005135">
    <property type="entry name" value="Endo/exonuclease/phosphatase"/>
</dbReference>